<feature type="compositionally biased region" description="Basic and acidic residues" evidence="1">
    <location>
        <begin position="567"/>
        <end position="576"/>
    </location>
</feature>
<feature type="compositionally biased region" description="Basic and acidic residues" evidence="1">
    <location>
        <begin position="296"/>
        <end position="310"/>
    </location>
</feature>
<dbReference type="AlphaFoldDB" id="A0AAJ0GHP2"/>
<evidence type="ECO:0000313" key="2">
    <source>
        <dbReference type="EMBL" id="KAK3057793.1"/>
    </source>
</evidence>
<feature type="region of interest" description="Disordered" evidence="1">
    <location>
        <begin position="549"/>
        <end position="576"/>
    </location>
</feature>
<protein>
    <submittedName>
        <fullName evidence="2">Uncharacterized protein</fullName>
    </submittedName>
</protein>
<dbReference type="EMBL" id="JAWDJX010000002">
    <property type="protein sequence ID" value="KAK3057793.1"/>
    <property type="molecule type" value="Genomic_DNA"/>
</dbReference>
<feature type="region of interest" description="Disordered" evidence="1">
    <location>
        <begin position="405"/>
        <end position="460"/>
    </location>
</feature>
<feature type="compositionally biased region" description="Basic and acidic residues" evidence="1">
    <location>
        <begin position="84"/>
        <end position="93"/>
    </location>
</feature>
<feature type="compositionally biased region" description="Basic and acidic residues" evidence="1">
    <location>
        <begin position="51"/>
        <end position="71"/>
    </location>
</feature>
<feature type="compositionally biased region" description="Basic and acidic residues" evidence="1">
    <location>
        <begin position="353"/>
        <end position="378"/>
    </location>
</feature>
<feature type="compositionally biased region" description="Polar residues" evidence="1">
    <location>
        <begin position="416"/>
        <end position="431"/>
    </location>
</feature>
<keyword evidence="3" id="KW-1185">Reference proteome</keyword>
<name>A0AAJ0GHP2_9PEZI</name>
<proteinExistence type="predicted"/>
<comment type="caution">
    <text evidence="2">The sequence shown here is derived from an EMBL/GenBank/DDBJ whole genome shotgun (WGS) entry which is preliminary data.</text>
</comment>
<evidence type="ECO:0000256" key="1">
    <source>
        <dbReference type="SAM" id="MobiDB-lite"/>
    </source>
</evidence>
<sequence length="576" mass="63071">MSLLTVPRSTSGSKRNSARLDLLSLVISSPDGKSSFTDWPRDSLSPLGGEFEERGRGKSRRAVEIAREKRSPGRGSPAAQTRTAFHDSQRQHEVPASTPACSPRFPPLQPLITRDNRPAKLTLTRTNGLTSLPIDELKQHISHGHTGTRATITEQVAQHPSKKPKQTPPPLDMGNKPSSIAGSPVPDDASTHSVVRRPVRMLRKSSGNLFKRIDSKSPLPRELTASTVLQVTQQISPTAFHSADHNDDEESPVFMDGSALSPRKSKDIPKAMHSASSATLTKDDSLRPLSASTTIRDNRVDSRRGSRVETRTSFVEELDEETYVKSNGAPVPPPHRGLTLSPSIPAPSPLPEDSPHKYGLKDRMDTPELPEPDKIDVVKARRKSTGLDIFNEAKSLQSASSFLNGLSTSRRRAESTQRSTETSAWNTSFTGTTRPSSRAASRLASRPSSTAPTSVAFSADRRRGHTFKPSGFAYTRPLTLTQMKCYREHCRLLPSKNKIAPVECSVCHIDDDREHFSCSWCALRMCRFCRKEFGERGLVALKERVKQAELGGGSPGSSELSLGFGGEEGRGRKSVH</sequence>
<feature type="region of interest" description="Disordered" evidence="1">
    <location>
        <begin position="240"/>
        <end position="378"/>
    </location>
</feature>
<feature type="region of interest" description="Disordered" evidence="1">
    <location>
        <begin position="30"/>
        <end position="112"/>
    </location>
</feature>
<accession>A0AAJ0GHP2</accession>
<reference evidence="2" key="1">
    <citation type="submission" date="2023-04" db="EMBL/GenBank/DDBJ databases">
        <title>Black Yeasts Isolated from many extreme environments.</title>
        <authorList>
            <person name="Coleine C."/>
            <person name="Stajich J.E."/>
            <person name="Selbmann L."/>
        </authorList>
    </citation>
    <scope>NUCLEOTIDE SEQUENCE</scope>
    <source>
        <strain evidence="2">CCFEE 5312</strain>
    </source>
</reference>
<feature type="compositionally biased region" description="Low complexity" evidence="1">
    <location>
        <begin position="432"/>
        <end position="452"/>
    </location>
</feature>
<evidence type="ECO:0000313" key="3">
    <source>
        <dbReference type="Proteomes" id="UP001271007"/>
    </source>
</evidence>
<gene>
    <name evidence="2" type="ORF">LTR09_000868</name>
</gene>
<organism evidence="2 3">
    <name type="scientific">Extremus antarcticus</name>
    <dbReference type="NCBI Taxonomy" id="702011"/>
    <lineage>
        <taxon>Eukaryota</taxon>
        <taxon>Fungi</taxon>
        <taxon>Dikarya</taxon>
        <taxon>Ascomycota</taxon>
        <taxon>Pezizomycotina</taxon>
        <taxon>Dothideomycetes</taxon>
        <taxon>Dothideomycetidae</taxon>
        <taxon>Mycosphaerellales</taxon>
        <taxon>Extremaceae</taxon>
        <taxon>Extremus</taxon>
    </lineage>
</organism>
<dbReference type="Proteomes" id="UP001271007">
    <property type="component" value="Unassembled WGS sequence"/>
</dbReference>
<feature type="region of interest" description="Disordered" evidence="1">
    <location>
        <begin position="154"/>
        <end position="192"/>
    </location>
</feature>